<comment type="caution">
    <text evidence="3">The sequence shown here is derived from an EMBL/GenBank/DDBJ whole genome shotgun (WGS) entry which is preliminary data.</text>
</comment>
<accession>A0A8J6C5D6</accession>
<dbReference type="EMBL" id="JAGTXO010000020">
    <property type="protein sequence ID" value="KAG8462532.1"/>
    <property type="molecule type" value="Genomic_DNA"/>
</dbReference>
<dbReference type="Proteomes" id="UP000751190">
    <property type="component" value="Unassembled WGS sequence"/>
</dbReference>
<dbReference type="OrthoDB" id="10672415at2759"/>
<proteinExistence type="predicted"/>
<feature type="region of interest" description="Disordered" evidence="1">
    <location>
        <begin position="327"/>
        <end position="349"/>
    </location>
</feature>
<evidence type="ECO:0000259" key="2">
    <source>
        <dbReference type="PROSITE" id="PS51998"/>
    </source>
</evidence>
<reference evidence="3" key="1">
    <citation type="submission" date="2021-05" db="EMBL/GenBank/DDBJ databases">
        <title>The genome of the haptophyte Pavlova lutheri (Diacronema luteri, Pavlovales) - a model for lipid biosynthesis in eukaryotic algae.</title>
        <authorList>
            <person name="Hulatt C.J."/>
            <person name="Posewitz M.C."/>
        </authorList>
    </citation>
    <scope>NUCLEOTIDE SEQUENCE</scope>
    <source>
        <strain evidence="3">NIVA-4/92</strain>
    </source>
</reference>
<feature type="region of interest" description="Disordered" evidence="1">
    <location>
        <begin position="195"/>
        <end position="221"/>
    </location>
</feature>
<evidence type="ECO:0000313" key="3">
    <source>
        <dbReference type="EMBL" id="KAG8462532.1"/>
    </source>
</evidence>
<protein>
    <recommendedName>
        <fullName evidence="2">DEK-C domain-containing protein</fullName>
    </recommendedName>
</protein>
<sequence>MRTSPTDEELRSFVGAAVRDCDDLMTLSSRQIRHEAQVRWRVDLRPRVAQISAWALEAAATKSPAANVGTPAAREADSMPATSAAPVADAWRVQRVADTPPVLPPALLPSITALHALARAFPAVVHGVHDGEFEQADEALRYAARLCRTARMAQASADAGGAPSCQPAATPALAASLASLEARASDLSSALRTAVSSARAHEGEARRRKRAMPRRTHAPCSRTRAVGVLTRELLRQLRAEHGSALFDTRVGTGGANGGADSESGAQSLRESVAGRIFTRLCQRHGALLARLFGEPTSSERVAARIRALVSEEIAHLDLDGAVRGEGLEPRRRRIPPVSRARDSVSGPRI</sequence>
<dbReference type="InterPro" id="IPR014876">
    <property type="entry name" value="DEK_C"/>
</dbReference>
<organism evidence="3 4">
    <name type="scientific">Diacronema lutheri</name>
    <name type="common">Unicellular marine alga</name>
    <name type="synonym">Monochrysis lutheri</name>
    <dbReference type="NCBI Taxonomy" id="2081491"/>
    <lineage>
        <taxon>Eukaryota</taxon>
        <taxon>Haptista</taxon>
        <taxon>Haptophyta</taxon>
        <taxon>Pavlovophyceae</taxon>
        <taxon>Pavlovales</taxon>
        <taxon>Pavlovaceae</taxon>
        <taxon>Diacronema</taxon>
    </lineage>
</organism>
<evidence type="ECO:0000313" key="4">
    <source>
        <dbReference type="Proteomes" id="UP000751190"/>
    </source>
</evidence>
<name>A0A8J6C5D6_DIALT</name>
<feature type="compositionally biased region" description="Basic residues" evidence="1">
    <location>
        <begin position="206"/>
        <end position="217"/>
    </location>
</feature>
<feature type="domain" description="DEK-C" evidence="2">
    <location>
        <begin position="4"/>
        <end position="60"/>
    </location>
</feature>
<keyword evidence="4" id="KW-1185">Reference proteome</keyword>
<dbReference type="PROSITE" id="PS51998">
    <property type="entry name" value="DEK_C"/>
    <property type="match status" value="1"/>
</dbReference>
<gene>
    <name evidence="3" type="ORF">KFE25_010357</name>
</gene>
<evidence type="ECO:0000256" key="1">
    <source>
        <dbReference type="SAM" id="MobiDB-lite"/>
    </source>
</evidence>
<dbReference type="AlphaFoldDB" id="A0A8J6C5D6"/>